<comment type="caution">
    <text evidence="1">The sequence shown here is derived from an EMBL/GenBank/DDBJ whole genome shotgun (WGS) entry which is preliminary data.</text>
</comment>
<dbReference type="Pfam" id="PF08843">
    <property type="entry name" value="AbiEii"/>
    <property type="match status" value="1"/>
</dbReference>
<accession>A0A2N8HE43</accession>
<sequence length="270" mass="31241">MLASYETGSDNDRLNAVHEVMQQVALGGLYNGGFFNKAAFYGGTCLRIFHGLDRFSEDMDFSLLAPDPGFRLDPYFEAITTEFAALGQSIDITTKEKTAQSTIQSAFLKSDTAQYDIHLGRDRKIKIKIEVDTTPPLGFSTEQKLLLQPFSFYTNCFTLPDLFAGKMHALIYRSWKNRVKGRDWYDFEWYVRKNVAMDFRHFCERAYQFGSEEPGTLTPDRFRAILKDKIKETDIRQVKDDVMPFIKEQNKLNIWSTEYFLQLADMVKLS</sequence>
<protein>
    <recommendedName>
        <fullName evidence="3">Nucleotidyl transferase AbiEii/AbiGii toxin family protein</fullName>
    </recommendedName>
</protein>
<evidence type="ECO:0000313" key="1">
    <source>
        <dbReference type="EMBL" id="PNC18232.1"/>
    </source>
</evidence>
<dbReference type="RefSeq" id="WP_102713657.1">
    <property type="nucleotide sequence ID" value="NZ_PJKA01000010.1"/>
</dbReference>
<evidence type="ECO:0000313" key="2">
    <source>
        <dbReference type="Proteomes" id="UP000236000"/>
    </source>
</evidence>
<dbReference type="Gene3D" id="3.10.450.620">
    <property type="entry name" value="JHP933, nucleotidyltransferase-like core domain"/>
    <property type="match status" value="1"/>
</dbReference>
<dbReference type="OrthoDB" id="9780929at2"/>
<dbReference type="InterPro" id="IPR014942">
    <property type="entry name" value="AbiEii"/>
</dbReference>
<organism evidence="1 2">
    <name type="scientific">Akkermansia muciniphila</name>
    <dbReference type="NCBI Taxonomy" id="239935"/>
    <lineage>
        <taxon>Bacteria</taxon>
        <taxon>Pseudomonadati</taxon>
        <taxon>Verrucomicrobiota</taxon>
        <taxon>Verrucomicrobiia</taxon>
        <taxon>Verrucomicrobiales</taxon>
        <taxon>Akkermansiaceae</taxon>
        <taxon>Akkermansia</taxon>
    </lineage>
</organism>
<gene>
    <name evidence="1" type="ORF">CXU22_06265</name>
</gene>
<dbReference type="AlphaFoldDB" id="A0A2N8HE43"/>
<evidence type="ECO:0008006" key="3">
    <source>
        <dbReference type="Google" id="ProtNLM"/>
    </source>
</evidence>
<reference evidence="1 2" key="1">
    <citation type="journal article" date="2017" name="BMC Genomics">
        <title>Genome sequencing of 39 Akkermansia muciniphila isolates reveals its population structure, genomic and functional diverisity, and global distribution in mammalian gut microbiotas.</title>
        <authorList>
            <person name="Guo X."/>
            <person name="Li S."/>
            <person name="Zhang J."/>
            <person name="Wu F."/>
            <person name="Li X."/>
            <person name="Wu D."/>
            <person name="Zhang M."/>
            <person name="Ou Z."/>
            <person name="Jie Z."/>
            <person name="Yan Q."/>
            <person name="Li P."/>
            <person name="Yi J."/>
            <person name="Peng Y."/>
        </authorList>
    </citation>
    <scope>NUCLEOTIDE SEQUENCE [LARGE SCALE GENOMIC DNA]</scope>
    <source>
        <strain evidence="1 2">GP24</strain>
    </source>
</reference>
<dbReference type="Proteomes" id="UP000236000">
    <property type="component" value="Unassembled WGS sequence"/>
</dbReference>
<dbReference type="EMBL" id="PJKA01000010">
    <property type="protein sequence ID" value="PNC18232.1"/>
    <property type="molecule type" value="Genomic_DNA"/>
</dbReference>
<proteinExistence type="predicted"/>
<name>A0A2N8HE43_9BACT</name>